<dbReference type="InterPro" id="IPR001680">
    <property type="entry name" value="WD40_rpt"/>
</dbReference>
<dbReference type="GO" id="GO:0030127">
    <property type="term" value="C:COPII vesicle coat"/>
    <property type="evidence" value="ECO:0007669"/>
    <property type="project" value="TreeGrafter"/>
</dbReference>
<dbReference type="PANTHER" id="PTHR11024:SF2">
    <property type="entry name" value="PROTEIN SEC13 HOMOLOG"/>
    <property type="match status" value="1"/>
</dbReference>
<feature type="region of interest" description="Disordered" evidence="12">
    <location>
        <begin position="1"/>
        <end position="59"/>
    </location>
</feature>
<reference evidence="14" key="1">
    <citation type="submission" date="2021-02" db="EMBL/GenBank/DDBJ databases">
        <authorList>
            <person name="Dougan E. K."/>
            <person name="Rhodes N."/>
            <person name="Thang M."/>
            <person name="Chan C."/>
        </authorList>
    </citation>
    <scope>NUCLEOTIDE SEQUENCE</scope>
</reference>
<dbReference type="InterPro" id="IPR019775">
    <property type="entry name" value="WD40_repeat_CS"/>
</dbReference>
<evidence type="ECO:0000313" key="14">
    <source>
        <dbReference type="EMBL" id="CAE8625909.1"/>
    </source>
</evidence>
<dbReference type="InterPro" id="IPR037363">
    <property type="entry name" value="Sec13/Seh1_fam"/>
</dbReference>
<proteinExistence type="inferred from homology"/>
<dbReference type="InterPro" id="IPR018148">
    <property type="entry name" value="Methylglyoxal_synth_AS"/>
</dbReference>
<dbReference type="PROSITE" id="PS01335">
    <property type="entry name" value="METHYLGLYOXAL_SYNTH"/>
    <property type="match status" value="1"/>
</dbReference>
<evidence type="ECO:0000259" key="13">
    <source>
        <dbReference type="SMART" id="SM00851"/>
    </source>
</evidence>
<dbReference type="InterPro" id="IPR036322">
    <property type="entry name" value="WD40_repeat_dom_sf"/>
</dbReference>
<keyword evidence="6" id="KW-0509">mRNA transport</keyword>
<dbReference type="Proteomes" id="UP000654075">
    <property type="component" value="Unassembled WGS sequence"/>
</dbReference>
<dbReference type="Gene3D" id="3.40.50.1380">
    <property type="entry name" value="Methylglyoxal synthase-like domain"/>
    <property type="match status" value="1"/>
</dbReference>
<dbReference type="OrthoDB" id="364224at2759"/>
<dbReference type="GO" id="GO:0090114">
    <property type="term" value="P:COPII-coated vesicle budding"/>
    <property type="evidence" value="ECO:0007669"/>
    <property type="project" value="TreeGrafter"/>
</dbReference>
<dbReference type="InterPro" id="IPR036914">
    <property type="entry name" value="MGS-like_dom_sf"/>
</dbReference>
<dbReference type="GO" id="GO:0005198">
    <property type="term" value="F:structural molecule activity"/>
    <property type="evidence" value="ECO:0007669"/>
    <property type="project" value="InterPro"/>
</dbReference>
<evidence type="ECO:0000256" key="10">
    <source>
        <dbReference type="ARBA" id="ARBA00023242"/>
    </source>
</evidence>
<evidence type="ECO:0000256" key="2">
    <source>
        <dbReference type="ARBA" id="ARBA00010102"/>
    </source>
</evidence>
<dbReference type="Pfam" id="PF00400">
    <property type="entry name" value="WD40"/>
    <property type="match status" value="2"/>
</dbReference>
<dbReference type="SMART" id="SM00320">
    <property type="entry name" value="WD40"/>
    <property type="match status" value="5"/>
</dbReference>
<evidence type="ECO:0000313" key="15">
    <source>
        <dbReference type="Proteomes" id="UP000654075"/>
    </source>
</evidence>
<evidence type="ECO:0000256" key="9">
    <source>
        <dbReference type="ARBA" id="ARBA00023132"/>
    </source>
</evidence>
<comment type="similarity">
    <text evidence="2">Belongs to the WD repeat SEC13 family.</text>
</comment>
<evidence type="ECO:0000256" key="3">
    <source>
        <dbReference type="ARBA" id="ARBA00022448"/>
    </source>
</evidence>
<keyword evidence="10" id="KW-0539">Nucleus</keyword>
<comment type="subcellular location">
    <subcellularLocation>
        <location evidence="1">Nucleus</location>
        <location evidence="1">Nuclear pore complex</location>
    </subcellularLocation>
</comment>
<evidence type="ECO:0000256" key="12">
    <source>
        <dbReference type="SAM" id="MobiDB-lite"/>
    </source>
</evidence>
<evidence type="ECO:0000256" key="7">
    <source>
        <dbReference type="ARBA" id="ARBA00022927"/>
    </source>
</evidence>
<evidence type="ECO:0000256" key="8">
    <source>
        <dbReference type="ARBA" id="ARBA00023010"/>
    </source>
</evidence>
<evidence type="ECO:0000256" key="5">
    <source>
        <dbReference type="ARBA" id="ARBA00022737"/>
    </source>
</evidence>
<dbReference type="SUPFAM" id="SSF50978">
    <property type="entry name" value="WD40 repeat-like"/>
    <property type="match status" value="1"/>
</dbReference>
<feature type="repeat" description="WD" evidence="11">
    <location>
        <begin position="623"/>
        <end position="648"/>
    </location>
</feature>
<evidence type="ECO:0000256" key="4">
    <source>
        <dbReference type="ARBA" id="ARBA00022574"/>
    </source>
</evidence>
<keyword evidence="3" id="KW-0813">Transport</keyword>
<dbReference type="Pfam" id="PF02142">
    <property type="entry name" value="MGS"/>
    <property type="match status" value="1"/>
</dbReference>
<keyword evidence="8" id="KW-0811">Translocation</keyword>
<dbReference type="InterPro" id="IPR015943">
    <property type="entry name" value="WD40/YVTN_repeat-like_dom_sf"/>
</dbReference>
<dbReference type="NCBIfam" id="NF003559">
    <property type="entry name" value="PRK05234.1"/>
    <property type="match status" value="1"/>
</dbReference>
<accession>A0A813GT30</accession>
<evidence type="ECO:0000256" key="11">
    <source>
        <dbReference type="PROSITE-ProRule" id="PRU00221"/>
    </source>
</evidence>
<feature type="non-terminal residue" evidence="14">
    <location>
        <position position="919"/>
    </location>
</feature>
<dbReference type="GO" id="GO:0006606">
    <property type="term" value="P:protein import into nucleus"/>
    <property type="evidence" value="ECO:0007669"/>
    <property type="project" value="TreeGrafter"/>
</dbReference>
<feature type="repeat" description="WD" evidence="11">
    <location>
        <begin position="652"/>
        <end position="687"/>
    </location>
</feature>
<dbReference type="PANTHER" id="PTHR11024">
    <property type="entry name" value="NUCLEAR PORE COMPLEX PROTEIN SEC13 / SEH1 FAMILY MEMBER"/>
    <property type="match status" value="1"/>
</dbReference>
<keyword evidence="7" id="KW-0653">Protein transport</keyword>
<protein>
    <recommendedName>
        <fullName evidence="13">MGS-like domain-containing protein</fullName>
    </recommendedName>
</protein>
<dbReference type="GO" id="GO:0031080">
    <property type="term" value="C:nuclear pore outer ring"/>
    <property type="evidence" value="ECO:0007669"/>
    <property type="project" value="TreeGrafter"/>
</dbReference>
<feature type="region of interest" description="Disordered" evidence="12">
    <location>
        <begin position="203"/>
        <end position="297"/>
    </location>
</feature>
<feature type="compositionally biased region" description="Basic and acidic residues" evidence="12">
    <location>
        <begin position="31"/>
        <end position="40"/>
    </location>
</feature>
<keyword evidence="4 11" id="KW-0853">WD repeat</keyword>
<keyword evidence="5" id="KW-0677">Repeat</keyword>
<dbReference type="SUPFAM" id="SSF52335">
    <property type="entry name" value="Methylglyoxal synthase-like"/>
    <property type="match status" value="1"/>
</dbReference>
<evidence type="ECO:0000256" key="1">
    <source>
        <dbReference type="ARBA" id="ARBA00004567"/>
    </source>
</evidence>
<dbReference type="GO" id="GO:0019242">
    <property type="term" value="P:methylglyoxal biosynthetic process"/>
    <property type="evidence" value="ECO:0007669"/>
    <property type="project" value="InterPro"/>
</dbReference>
<dbReference type="GO" id="GO:0051028">
    <property type="term" value="P:mRNA transport"/>
    <property type="evidence" value="ECO:0007669"/>
    <property type="project" value="UniProtKB-KW"/>
</dbReference>
<dbReference type="PROSITE" id="PS00678">
    <property type="entry name" value="WD_REPEATS_1"/>
    <property type="match status" value="1"/>
</dbReference>
<dbReference type="AlphaFoldDB" id="A0A813GT30"/>
<organism evidence="14 15">
    <name type="scientific">Polarella glacialis</name>
    <name type="common">Dinoflagellate</name>
    <dbReference type="NCBI Taxonomy" id="89957"/>
    <lineage>
        <taxon>Eukaryota</taxon>
        <taxon>Sar</taxon>
        <taxon>Alveolata</taxon>
        <taxon>Dinophyceae</taxon>
        <taxon>Suessiales</taxon>
        <taxon>Suessiaceae</taxon>
        <taxon>Polarella</taxon>
    </lineage>
</organism>
<evidence type="ECO:0000256" key="6">
    <source>
        <dbReference type="ARBA" id="ARBA00022816"/>
    </source>
</evidence>
<keyword evidence="15" id="KW-1185">Reference proteome</keyword>
<dbReference type="PROSITE" id="PS50082">
    <property type="entry name" value="WD_REPEATS_2"/>
    <property type="match status" value="2"/>
</dbReference>
<dbReference type="InterPro" id="IPR011607">
    <property type="entry name" value="MGS-like_dom"/>
</dbReference>
<dbReference type="GO" id="GO:0008929">
    <property type="term" value="F:methylglyoxal synthase activity"/>
    <property type="evidence" value="ECO:0007669"/>
    <property type="project" value="InterPro"/>
</dbReference>
<dbReference type="SMART" id="SM00851">
    <property type="entry name" value="MGS"/>
    <property type="match status" value="1"/>
</dbReference>
<dbReference type="Gene3D" id="2.130.10.10">
    <property type="entry name" value="YVTN repeat-like/Quinoprotein amine dehydrogenase"/>
    <property type="match status" value="1"/>
</dbReference>
<sequence>VEMDLSGTRPGVRQARKAAELSEEPQAYDLLDFKNPRVEVPKPAPAPAEDAAEDLDKDGRPAAVSKIRVVVRGPVHSAAVRQMCAQAGLRVYSITRTRVGGIRLGKLGSGQWTVIRRTEGNLLPPSSTETDSSEPLIENQSGHELNGEIPKGIGYMNVLVCSSGETYGQFGASSHSAARGQQPGAGNACSALAMGCATSSVSASPVQAVKPEATDAKEATAEAEDEAGAAGGDISPKAQPAAATANPEETHRPSATVIATSSSPSVGDSGSERTANEDVEAAAPRCPPRGPAAADCQGLPGGVEDEFCTIVPQQAEKAPKTAAEGDDDDEALMAEILQDVEMVASSKGRHASVMHTMAEQDASVDSKAAAEVLVQQAADMENSILTPTMALIAHDNMKNIMRQFALVHLEMLRDFRLIGTGTTCSMLREVGLEPIGSTASGPLGGDQQIGVMSVAGEVHAVFFFRDPFSAHAHIADIEALSRIADCYQVYYGGNYRSASAILSFMHGNLKKRRATGRRCSIMKPEGMSDLAEAVQSNYKSTRAGFLGLFIRWALLSAQEYHLGRFPADAYCLVLVFNLRLRQFSSQEIDRTCDEKGYYAKLYKVKLGAAAFSAILDTQLDAFGHRLATASADGHVRLWDVRNPEEPAFLTDLGGHSGPVHQVAWGPPETGAGSLLASAGADGRVLIWGQCQQPDVAWQVVHREDLKNHGAVRSVSWGPSEMGAVLACASGDGSLTTITHQGTVRSGDSDVEHRWHCQSFSAHVGQANAVSWASLPASPSQSGATAVGSLSGARLASAGDDGVRVWRRDDAQGAWQQEDQDETASLKGIARDVAWKPWDGSCDMLASAYGKQVILWQCKAGKWQVSQRVDLKKEVWRLEWADMSNQLLVSCGEEEQCAVLLKQQLAGEWDIIELSGQQAK</sequence>
<name>A0A813GT30_POLGL</name>
<feature type="domain" description="MGS-like" evidence="13">
    <location>
        <begin position="400"/>
        <end position="493"/>
    </location>
</feature>
<keyword evidence="9" id="KW-0906">Nuclear pore complex</keyword>
<gene>
    <name evidence="14" type="ORF">PGLA1383_LOCUS42888</name>
</gene>
<comment type="caution">
    <text evidence="14">The sequence shown here is derived from an EMBL/GenBank/DDBJ whole genome shotgun (WGS) entry which is preliminary data.</text>
</comment>
<dbReference type="PROSITE" id="PS50294">
    <property type="entry name" value="WD_REPEATS_REGION"/>
    <property type="match status" value="1"/>
</dbReference>
<dbReference type="EMBL" id="CAJNNV010028848">
    <property type="protein sequence ID" value="CAE8625909.1"/>
    <property type="molecule type" value="Genomic_DNA"/>
</dbReference>